<keyword evidence="2" id="KW-1185">Reference proteome</keyword>
<dbReference type="HOGENOM" id="CLU_2574740_0_0_1"/>
<sequence>MTSILPNCLRTRFCRSMNGPERYTVDISQVQATSRGYRKSLEEEPLTVTRADWRPVWMCRPQRARLLELRKLQYDRSNTQE</sequence>
<reference evidence="1 2" key="1">
    <citation type="journal article" date="2011" name="PLoS Pathog.">
        <title>Endophytic Life Strategies Decoded by Genome and Transcriptome Analyses of the Mutualistic Root Symbiont Piriformospora indica.</title>
        <authorList>
            <person name="Zuccaro A."/>
            <person name="Lahrmann U."/>
            <person name="Guldener U."/>
            <person name="Langen G."/>
            <person name="Pfiffi S."/>
            <person name="Biedenkopf D."/>
            <person name="Wong P."/>
            <person name="Samans B."/>
            <person name="Grimm C."/>
            <person name="Basiewicz M."/>
            <person name="Murat C."/>
            <person name="Martin F."/>
            <person name="Kogel K.H."/>
        </authorList>
    </citation>
    <scope>NUCLEOTIDE SEQUENCE [LARGE SCALE GENOMIC DNA]</scope>
    <source>
        <strain evidence="1 2">DSM 11827</strain>
    </source>
</reference>
<accession>G4TDF9</accession>
<organism evidence="1 2">
    <name type="scientific">Serendipita indica (strain DSM 11827)</name>
    <name type="common">Root endophyte fungus</name>
    <name type="synonym">Piriformospora indica</name>
    <dbReference type="NCBI Taxonomy" id="1109443"/>
    <lineage>
        <taxon>Eukaryota</taxon>
        <taxon>Fungi</taxon>
        <taxon>Dikarya</taxon>
        <taxon>Basidiomycota</taxon>
        <taxon>Agaricomycotina</taxon>
        <taxon>Agaricomycetes</taxon>
        <taxon>Sebacinales</taxon>
        <taxon>Serendipitaceae</taxon>
        <taxon>Serendipita</taxon>
    </lineage>
</organism>
<dbReference type="EMBL" id="CAFZ01000053">
    <property type="protein sequence ID" value="CCA69354.1"/>
    <property type="molecule type" value="Genomic_DNA"/>
</dbReference>
<gene>
    <name evidence="1" type="ORF">PIIN_03253</name>
</gene>
<evidence type="ECO:0000313" key="2">
    <source>
        <dbReference type="Proteomes" id="UP000007148"/>
    </source>
</evidence>
<dbReference type="Proteomes" id="UP000007148">
    <property type="component" value="Unassembled WGS sequence"/>
</dbReference>
<name>G4TDF9_SERID</name>
<protein>
    <submittedName>
        <fullName evidence="1">Uncharacterized protein</fullName>
    </submittedName>
</protein>
<evidence type="ECO:0000313" key="1">
    <source>
        <dbReference type="EMBL" id="CCA69354.1"/>
    </source>
</evidence>
<dbReference type="AlphaFoldDB" id="G4TDF9"/>
<proteinExistence type="predicted"/>
<dbReference type="InParanoid" id="G4TDF9"/>
<comment type="caution">
    <text evidence="1">The sequence shown here is derived from an EMBL/GenBank/DDBJ whole genome shotgun (WGS) entry which is preliminary data.</text>
</comment>